<evidence type="ECO:0000256" key="1">
    <source>
        <dbReference type="SAM" id="MobiDB-lite"/>
    </source>
</evidence>
<dbReference type="EMBL" id="KN840556">
    <property type="protein sequence ID" value="KIP04976.1"/>
    <property type="molecule type" value="Genomic_DNA"/>
</dbReference>
<feature type="region of interest" description="Disordered" evidence="1">
    <location>
        <begin position="228"/>
        <end position="254"/>
    </location>
</feature>
<feature type="compositionally biased region" description="Low complexity" evidence="1">
    <location>
        <begin position="430"/>
        <end position="445"/>
    </location>
</feature>
<protein>
    <submittedName>
        <fullName evidence="2">Uncharacterized protein</fullName>
    </submittedName>
</protein>
<dbReference type="Proteomes" id="UP000053257">
    <property type="component" value="Unassembled WGS sequence"/>
</dbReference>
<dbReference type="AlphaFoldDB" id="A0A0C3RUZ3"/>
<dbReference type="STRING" id="745531.A0A0C3RUZ3"/>
<sequence>MPVGCWPYEHWQHGQYWLPTLALNGEAAWQETCQLEVAIACVDYDPSKARLGANFQDVRGCDNLNMDRLGQSMANFQGTPPHRLGFIHSPSPSLFGCSDNTRTSTPLEPNIFQQRDFLSENFSSHSNTSTPLLRGPARTQQKGLYCAFMIYPVKRLMSRTTASITATLEGLHEQIKVLDAKLDNLPATSSSRHGLSHTRTFTFTVKSRENYPNAKFWDVEEWANWGKEDMGNTDTTSKEKKSATTKKKAQQRKKLSTAAREMWREMDVQYDPNDPNTLKPPTSWSNFATKAHRDWLRYEVENKVDFMSLCSDGWKTQQYAVDNYPQWRQNHKLGPDGRLITVKLETQDDGDVYGDDNKSGTDSLPASIEDSSEDRRKRKAGDTHNLGAATKKAKPGRPTATLGGINKNKPANPLFGRVQRQEKIQDVAEPTCTPNTSGTPSNSSPAAEMPQVASPNLPLSSILNPDCNVPASAAPLTPSLVTHPGCAATPLASAAGELEPPTIPVGHAGQVTPATERADSLEPPFTLNQSGQGAPPSNGSCEVISVQGQAVTPPLPSPPVISTRSIYDAVSKTSQADIVSALTGPAVMRPTDDLTVTATILASSTPSVSTGDPSIAPAMTQPRATADLTTAPTRRVRAPRKLLVVKEHGPLTAKTLCAKEWAQEHSPPYEAEFAKYWKTLPAVDRKVYEDMAVKAVSLKVRLYCDVGLIEYTISEISQVRVKTFELGHISYTVSSMSRLEALRVVRTGPGTVASLPQFCVEQNLTGIDGSQRAGFAGTSSLFSLFSASASGRYLWCPKVISAASPLCGFLHNDLLKTLRFETNLTPTRFKLDDIATTANRFRLWHLPPGGETNNCSKF</sequence>
<feature type="region of interest" description="Disordered" evidence="1">
    <location>
        <begin position="348"/>
        <end position="413"/>
    </location>
</feature>
<feature type="compositionally biased region" description="Polar residues" evidence="1">
    <location>
        <begin position="526"/>
        <end position="541"/>
    </location>
</feature>
<reference evidence="2 3" key="1">
    <citation type="journal article" date="2014" name="PLoS Genet.">
        <title>Analysis of the Phlebiopsis gigantea genome, transcriptome and secretome provides insight into its pioneer colonization strategies of wood.</title>
        <authorList>
            <person name="Hori C."/>
            <person name="Ishida T."/>
            <person name="Igarashi K."/>
            <person name="Samejima M."/>
            <person name="Suzuki H."/>
            <person name="Master E."/>
            <person name="Ferreira P."/>
            <person name="Ruiz-Duenas F.J."/>
            <person name="Held B."/>
            <person name="Canessa P."/>
            <person name="Larrondo L.F."/>
            <person name="Schmoll M."/>
            <person name="Druzhinina I.S."/>
            <person name="Kubicek C.P."/>
            <person name="Gaskell J.A."/>
            <person name="Kersten P."/>
            <person name="St John F."/>
            <person name="Glasner J."/>
            <person name="Sabat G."/>
            <person name="Splinter BonDurant S."/>
            <person name="Syed K."/>
            <person name="Yadav J."/>
            <person name="Mgbeahuruike A.C."/>
            <person name="Kovalchuk A."/>
            <person name="Asiegbu F.O."/>
            <person name="Lackner G."/>
            <person name="Hoffmeister D."/>
            <person name="Rencoret J."/>
            <person name="Gutierrez A."/>
            <person name="Sun H."/>
            <person name="Lindquist E."/>
            <person name="Barry K."/>
            <person name="Riley R."/>
            <person name="Grigoriev I.V."/>
            <person name="Henrissat B."/>
            <person name="Kues U."/>
            <person name="Berka R.M."/>
            <person name="Martinez A.T."/>
            <person name="Covert S.F."/>
            <person name="Blanchette R.A."/>
            <person name="Cullen D."/>
        </authorList>
    </citation>
    <scope>NUCLEOTIDE SEQUENCE [LARGE SCALE GENOMIC DNA]</scope>
    <source>
        <strain evidence="2 3">11061_1 CR5-6</strain>
    </source>
</reference>
<feature type="compositionally biased region" description="Basic and acidic residues" evidence="1">
    <location>
        <begin position="228"/>
        <end position="242"/>
    </location>
</feature>
<dbReference type="HOGENOM" id="CLU_333199_0_0_1"/>
<proteinExistence type="predicted"/>
<feature type="compositionally biased region" description="Basic residues" evidence="1">
    <location>
        <begin position="243"/>
        <end position="254"/>
    </location>
</feature>
<organism evidence="2 3">
    <name type="scientific">Phlebiopsis gigantea (strain 11061_1 CR5-6)</name>
    <name type="common">White-rot fungus</name>
    <name type="synonym">Peniophora gigantea</name>
    <dbReference type="NCBI Taxonomy" id="745531"/>
    <lineage>
        <taxon>Eukaryota</taxon>
        <taxon>Fungi</taxon>
        <taxon>Dikarya</taxon>
        <taxon>Basidiomycota</taxon>
        <taxon>Agaricomycotina</taxon>
        <taxon>Agaricomycetes</taxon>
        <taxon>Polyporales</taxon>
        <taxon>Phanerochaetaceae</taxon>
        <taxon>Phlebiopsis</taxon>
    </lineage>
</organism>
<evidence type="ECO:0000313" key="3">
    <source>
        <dbReference type="Proteomes" id="UP000053257"/>
    </source>
</evidence>
<feature type="region of interest" description="Disordered" evidence="1">
    <location>
        <begin position="426"/>
        <end position="455"/>
    </location>
</feature>
<name>A0A0C3RUZ3_PHLG1</name>
<dbReference type="OrthoDB" id="2687005at2759"/>
<gene>
    <name evidence="2" type="ORF">PHLGIDRAFT_491621</name>
</gene>
<accession>A0A0C3RUZ3</accession>
<evidence type="ECO:0000313" key="2">
    <source>
        <dbReference type="EMBL" id="KIP04976.1"/>
    </source>
</evidence>
<feature type="region of interest" description="Disordered" evidence="1">
    <location>
        <begin position="497"/>
        <end position="541"/>
    </location>
</feature>
<keyword evidence="3" id="KW-1185">Reference proteome</keyword>